<dbReference type="OrthoDB" id="1876367at2759"/>
<organism evidence="3 4">
    <name type="scientific">Morella rubra</name>
    <name type="common">Chinese bayberry</name>
    <dbReference type="NCBI Taxonomy" id="262757"/>
    <lineage>
        <taxon>Eukaryota</taxon>
        <taxon>Viridiplantae</taxon>
        <taxon>Streptophyta</taxon>
        <taxon>Embryophyta</taxon>
        <taxon>Tracheophyta</taxon>
        <taxon>Spermatophyta</taxon>
        <taxon>Magnoliopsida</taxon>
        <taxon>eudicotyledons</taxon>
        <taxon>Gunneridae</taxon>
        <taxon>Pentapetalae</taxon>
        <taxon>rosids</taxon>
        <taxon>fabids</taxon>
        <taxon>Fagales</taxon>
        <taxon>Myricaceae</taxon>
        <taxon>Morella</taxon>
    </lineage>
</organism>
<dbReference type="Proteomes" id="UP000516437">
    <property type="component" value="Chromosome 6"/>
</dbReference>
<dbReference type="PANTHER" id="PTHR35497:SF1">
    <property type="entry name" value="ACYL-UDP-N-ACETYLGLUCOSAMINE O-ACYLTRANSFERASE"/>
    <property type="match status" value="1"/>
</dbReference>
<dbReference type="EMBL" id="RXIC02000024">
    <property type="protein sequence ID" value="KAB1209999.1"/>
    <property type="molecule type" value="Genomic_DNA"/>
</dbReference>
<sequence>MEMSMLEDSLSSHALLSMARSAVTVNGRTPRFPKNPIPRFPKPSACSLREQAARTILRNVRSQGHTYVDLREDGKRFIFFCTLCLAPCYSDTVLFDHLRGNLHTERLSTAKVTLLGPNPWPFNDGVLFFDNSVENDKELQVLNSNKSRLFELPNNGDNLAIVKYGENSKTNTNGHIGNHSDAEFSSQDKTVNPTRQNGSVIIPGVRVWNEISDIKVQEVGFGQIAARFREKDKVLNGISRIWCEWLGEKSPGNKDKFKVPEHDFAVVTFRYNVDIGSKELFDRVKPLLLSGPTTGSADGEGAGRKRKKSFSDPGDISDSLNNQYDSCGEDSSVSNDASSRLLLAPYDDQLLHKRFVSSKALRRELRQQQRVAAERMCDICQHKMLPGKDVSALVNMKTGRLVCSSRNVHGAFHVFHTSCIIHWILFCEYEVIAKELACPRPRRRRSKKSDAAKCDQIGKAGELKAIGPQICSVFCPECQGTGIVTEGDELERPPFDLSEMFKYKLKVIDARKAWMKSPELLENCSTGFHFPCESEEAIQEKVKPLKLLRFYGSDV</sequence>
<gene>
    <name evidence="3" type="ORF">CJ030_MR6G023548</name>
</gene>
<dbReference type="PROSITE" id="PS00028">
    <property type="entry name" value="ZINC_FINGER_C2H2_1"/>
    <property type="match status" value="1"/>
</dbReference>
<feature type="domain" description="C2H2-type" evidence="2">
    <location>
        <begin position="81"/>
        <end position="103"/>
    </location>
</feature>
<evidence type="ECO:0000256" key="1">
    <source>
        <dbReference type="SAM" id="MobiDB-lite"/>
    </source>
</evidence>
<reference evidence="3 4" key="1">
    <citation type="journal article" date="2019" name="Plant Biotechnol. J.">
        <title>The red bayberry genome and genetic basis of sex determination.</title>
        <authorList>
            <person name="Jia H.M."/>
            <person name="Jia H.J."/>
            <person name="Cai Q.L."/>
            <person name="Wang Y."/>
            <person name="Zhao H.B."/>
            <person name="Yang W.F."/>
            <person name="Wang G.Y."/>
            <person name="Li Y.H."/>
            <person name="Zhan D.L."/>
            <person name="Shen Y.T."/>
            <person name="Niu Q.F."/>
            <person name="Chang L."/>
            <person name="Qiu J."/>
            <person name="Zhao L."/>
            <person name="Xie H.B."/>
            <person name="Fu W.Y."/>
            <person name="Jin J."/>
            <person name="Li X.W."/>
            <person name="Jiao Y."/>
            <person name="Zhou C.C."/>
            <person name="Tu T."/>
            <person name="Chai C.Y."/>
            <person name="Gao J.L."/>
            <person name="Fan L.J."/>
            <person name="van de Weg E."/>
            <person name="Wang J.Y."/>
            <person name="Gao Z.S."/>
        </authorList>
    </citation>
    <scope>NUCLEOTIDE SEQUENCE [LARGE SCALE GENOMIC DNA]</scope>
    <source>
        <tissue evidence="3">Leaves</tissue>
    </source>
</reference>
<protein>
    <recommendedName>
        <fullName evidence="2">C2H2-type domain-containing protein</fullName>
    </recommendedName>
</protein>
<comment type="caution">
    <text evidence="3">The sequence shown here is derived from an EMBL/GenBank/DDBJ whole genome shotgun (WGS) entry which is preliminary data.</text>
</comment>
<feature type="compositionally biased region" description="Polar residues" evidence="1">
    <location>
        <begin position="183"/>
        <end position="196"/>
    </location>
</feature>
<dbReference type="InterPro" id="IPR013087">
    <property type="entry name" value="Znf_C2H2_type"/>
</dbReference>
<evidence type="ECO:0000313" key="3">
    <source>
        <dbReference type="EMBL" id="KAB1209999.1"/>
    </source>
</evidence>
<evidence type="ECO:0000259" key="2">
    <source>
        <dbReference type="PROSITE" id="PS00028"/>
    </source>
</evidence>
<keyword evidence="4" id="KW-1185">Reference proteome</keyword>
<feature type="region of interest" description="Disordered" evidence="1">
    <location>
        <begin position="172"/>
        <end position="196"/>
    </location>
</feature>
<dbReference type="AlphaFoldDB" id="A0A6A1VAX8"/>
<dbReference type="PANTHER" id="PTHR35497">
    <property type="entry name" value="ACYL-UDP-N-ACETYLGLUCOSAMINE O-ACYLTRANSFERASE"/>
    <property type="match status" value="1"/>
</dbReference>
<accession>A0A6A1VAX8</accession>
<name>A0A6A1VAX8_9ROSI</name>
<feature type="region of interest" description="Disordered" evidence="1">
    <location>
        <begin position="292"/>
        <end position="318"/>
    </location>
</feature>
<evidence type="ECO:0000313" key="4">
    <source>
        <dbReference type="Proteomes" id="UP000516437"/>
    </source>
</evidence>
<proteinExistence type="predicted"/>